<protein>
    <submittedName>
        <fullName evidence="2">Dihydrofolate reductase family protein</fullName>
    </submittedName>
</protein>
<reference evidence="2" key="1">
    <citation type="submission" date="2022-08" db="EMBL/GenBank/DDBJ databases">
        <title>Genome analysis of Corynebacteriales strain.</title>
        <authorList>
            <person name="Lee S.D."/>
        </authorList>
    </citation>
    <scope>NUCLEOTIDE SEQUENCE</scope>
    <source>
        <strain evidence="2">D3-21</strain>
    </source>
</reference>
<dbReference type="RefSeq" id="WP_332520655.1">
    <property type="nucleotide sequence ID" value="NZ_JANRHA010000016.1"/>
</dbReference>
<comment type="caution">
    <text evidence="2">The sequence shown here is derived from an EMBL/GenBank/DDBJ whole genome shotgun (WGS) entry which is preliminary data.</text>
</comment>
<dbReference type="PANTHER" id="PTHR38011">
    <property type="entry name" value="DIHYDROFOLATE REDUCTASE FAMILY PROTEIN (AFU_ORTHOLOGUE AFUA_8G06820)"/>
    <property type="match status" value="1"/>
</dbReference>
<organism evidence="2 3">
    <name type="scientific">Speluncibacter jeojiensis</name>
    <dbReference type="NCBI Taxonomy" id="2710754"/>
    <lineage>
        <taxon>Bacteria</taxon>
        <taxon>Bacillati</taxon>
        <taxon>Actinomycetota</taxon>
        <taxon>Actinomycetes</taxon>
        <taxon>Mycobacteriales</taxon>
        <taxon>Speluncibacteraceae</taxon>
        <taxon>Speluncibacter</taxon>
    </lineage>
</organism>
<dbReference type="InterPro" id="IPR050765">
    <property type="entry name" value="Riboflavin_Biosynth_HTPR"/>
</dbReference>
<dbReference type="AlphaFoldDB" id="A0A9X4RFL0"/>
<feature type="domain" description="Bacterial bifunctional deaminase-reductase C-terminal" evidence="1">
    <location>
        <begin position="3"/>
        <end position="184"/>
    </location>
</feature>
<evidence type="ECO:0000259" key="1">
    <source>
        <dbReference type="Pfam" id="PF01872"/>
    </source>
</evidence>
<dbReference type="GO" id="GO:0008703">
    <property type="term" value="F:5-amino-6-(5-phosphoribosylamino)uracil reductase activity"/>
    <property type="evidence" value="ECO:0007669"/>
    <property type="project" value="InterPro"/>
</dbReference>
<dbReference type="PANTHER" id="PTHR38011:SF11">
    <property type="entry name" value="2,5-DIAMINO-6-RIBOSYLAMINO-4(3H)-PYRIMIDINONE 5'-PHOSPHATE REDUCTASE"/>
    <property type="match status" value="1"/>
</dbReference>
<evidence type="ECO:0000313" key="3">
    <source>
        <dbReference type="Proteomes" id="UP001152755"/>
    </source>
</evidence>
<evidence type="ECO:0000313" key="2">
    <source>
        <dbReference type="EMBL" id="MDG3016729.1"/>
    </source>
</evidence>
<dbReference type="GO" id="GO:0009231">
    <property type="term" value="P:riboflavin biosynthetic process"/>
    <property type="evidence" value="ECO:0007669"/>
    <property type="project" value="InterPro"/>
</dbReference>
<name>A0A9X4RFL0_9ACTN</name>
<dbReference type="Pfam" id="PF01872">
    <property type="entry name" value="RibD_C"/>
    <property type="match status" value="1"/>
</dbReference>
<dbReference type="Proteomes" id="UP001152755">
    <property type="component" value="Unassembled WGS sequence"/>
</dbReference>
<dbReference type="SUPFAM" id="SSF53597">
    <property type="entry name" value="Dihydrofolate reductase-like"/>
    <property type="match status" value="1"/>
</dbReference>
<dbReference type="InterPro" id="IPR002734">
    <property type="entry name" value="RibDG_C"/>
</dbReference>
<proteinExistence type="predicted"/>
<dbReference type="EMBL" id="JANRHA010000016">
    <property type="protein sequence ID" value="MDG3016729.1"/>
    <property type="molecule type" value="Genomic_DNA"/>
</dbReference>
<dbReference type="InterPro" id="IPR024072">
    <property type="entry name" value="DHFR-like_dom_sf"/>
</dbReference>
<accession>A0A9X4RFL0</accession>
<keyword evidence="3" id="KW-1185">Reference proteome</keyword>
<sequence length="196" mass="20900">MRKLVYYVGVSLDGYIAGPADEVDFYPLSDAMAAWINTHYPETVPTHLRAQAGLADTPNHAFDTVIMGRRTYEPALAVDVTSPYAHLRQLVVSSILGSDGAALDPAVEVVSDDPIAAVRGLKAEDGLDIWLAGGGKLAAALLPEIDELIVKQYPVVAGTGLPAFAGAFRPTAFSPARSESFDNGARVTWFERTPQS</sequence>
<dbReference type="Gene3D" id="3.40.430.10">
    <property type="entry name" value="Dihydrofolate Reductase, subunit A"/>
    <property type="match status" value="1"/>
</dbReference>
<gene>
    <name evidence="2" type="ORF">NVS88_19440</name>
</gene>